<dbReference type="EMBL" id="JACHFE010000004">
    <property type="protein sequence ID" value="MBB5321357.1"/>
    <property type="molecule type" value="Genomic_DNA"/>
</dbReference>
<comment type="caution">
    <text evidence="1">The sequence shown here is derived from an EMBL/GenBank/DDBJ whole genome shotgun (WGS) entry which is preliminary data.</text>
</comment>
<dbReference type="AlphaFoldDB" id="A0A840UKI1"/>
<keyword evidence="2" id="KW-1185">Reference proteome</keyword>
<evidence type="ECO:0000313" key="1">
    <source>
        <dbReference type="EMBL" id="MBB5321357.1"/>
    </source>
</evidence>
<protein>
    <submittedName>
        <fullName evidence="1">Uncharacterized protein</fullName>
    </submittedName>
</protein>
<evidence type="ECO:0000313" key="2">
    <source>
        <dbReference type="Proteomes" id="UP000591735"/>
    </source>
</evidence>
<gene>
    <name evidence="1" type="ORF">HNR38_001846</name>
</gene>
<sequence>MGTALTDHATRHACAVVASTRQDLFGLSDDRPLGPTGFSQAIDQLAAFGLAIHQRGPGHWIIRSQSPLPEIHCYSEREIIRFARLKGRHYGMTQPEERHEYPDLPG</sequence>
<reference evidence="1 2" key="1">
    <citation type="submission" date="2020-08" db="EMBL/GenBank/DDBJ databases">
        <title>Genomic Encyclopedia of Type Strains, Phase IV (KMG-IV): sequencing the most valuable type-strain genomes for metagenomic binning, comparative biology and taxonomic classification.</title>
        <authorList>
            <person name="Goeker M."/>
        </authorList>
    </citation>
    <scope>NUCLEOTIDE SEQUENCE [LARGE SCALE GENOMIC DNA]</scope>
    <source>
        <strain evidence="1 2">DSM 22359</strain>
    </source>
</reference>
<proteinExistence type="predicted"/>
<dbReference type="Proteomes" id="UP000591735">
    <property type="component" value="Unassembled WGS sequence"/>
</dbReference>
<name>A0A840UKI1_9GAMM</name>
<accession>A0A840UKI1</accession>
<dbReference type="RefSeq" id="WP_183702638.1">
    <property type="nucleotide sequence ID" value="NZ_JACHFE010000004.1"/>
</dbReference>
<organism evidence="1 2">
    <name type="scientific">Marinobacter oulmenensis</name>
    <dbReference type="NCBI Taxonomy" id="643747"/>
    <lineage>
        <taxon>Bacteria</taxon>
        <taxon>Pseudomonadati</taxon>
        <taxon>Pseudomonadota</taxon>
        <taxon>Gammaproteobacteria</taxon>
        <taxon>Pseudomonadales</taxon>
        <taxon>Marinobacteraceae</taxon>
        <taxon>Marinobacter</taxon>
    </lineage>
</organism>